<name>A0A2J6QC52_9HELO</name>
<evidence type="ECO:0000313" key="2">
    <source>
        <dbReference type="Proteomes" id="UP000235672"/>
    </source>
</evidence>
<organism evidence="1 2">
    <name type="scientific">Hyaloscypha hepaticicola</name>
    <dbReference type="NCBI Taxonomy" id="2082293"/>
    <lineage>
        <taxon>Eukaryota</taxon>
        <taxon>Fungi</taxon>
        <taxon>Dikarya</taxon>
        <taxon>Ascomycota</taxon>
        <taxon>Pezizomycotina</taxon>
        <taxon>Leotiomycetes</taxon>
        <taxon>Helotiales</taxon>
        <taxon>Hyaloscyphaceae</taxon>
        <taxon>Hyaloscypha</taxon>
    </lineage>
</organism>
<protein>
    <submittedName>
        <fullName evidence="1">DUF1763-domain-containing protein</fullName>
    </submittedName>
</protein>
<accession>A0A2J6QC52</accession>
<reference evidence="1 2" key="1">
    <citation type="submission" date="2016-05" db="EMBL/GenBank/DDBJ databases">
        <title>A degradative enzymes factory behind the ericoid mycorrhizal symbiosis.</title>
        <authorList>
            <consortium name="DOE Joint Genome Institute"/>
            <person name="Martino E."/>
            <person name="Morin E."/>
            <person name="Grelet G."/>
            <person name="Kuo A."/>
            <person name="Kohler A."/>
            <person name="Daghino S."/>
            <person name="Barry K."/>
            <person name="Choi C."/>
            <person name="Cichocki N."/>
            <person name="Clum A."/>
            <person name="Copeland A."/>
            <person name="Hainaut M."/>
            <person name="Haridas S."/>
            <person name="Labutti K."/>
            <person name="Lindquist E."/>
            <person name="Lipzen A."/>
            <person name="Khouja H.-R."/>
            <person name="Murat C."/>
            <person name="Ohm R."/>
            <person name="Olson A."/>
            <person name="Spatafora J."/>
            <person name="Veneault-Fourrey C."/>
            <person name="Henrissat B."/>
            <person name="Grigoriev I."/>
            <person name="Martin F."/>
            <person name="Perotto S."/>
        </authorList>
    </citation>
    <scope>NUCLEOTIDE SEQUENCE [LARGE SCALE GENOMIC DNA]</scope>
    <source>
        <strain evidence="1 2">UAMH 7357</strain>
    </source>
</reference>
<gene>
    <name evidence="1" type="ORF">NA56DRAFT_568563</name>
</gene>
<dbReference type="Proteomes" id="UP000235672">
    <property type="component" value="Unassembled WGS sequence"/>
</dbReference>
<dbReference type="STRING" id="1745343.A0A2J6QC52"/>
<evidence type="ECO:0000313" key="1">
    <source>
        <dbReference type="EMBL" id="PMD23808.1"/>
    </source>
</evidence>
<sequence length="120" mass="14092">MSIPSPQEITHAYRHLYRGLLRAVQFSKPARYVARDQLRKAFRTEDSSSFNQEKIDRTVEFLGFAAKEAGLEHRIVRNLLHTAYWEKKKYTFEKQIQGTAQIHYQMTVAMLNNTMGLCLR</sequence>
<keyword evidence="2" id="KW-1185">Reference proteome</keyword>
<dbReference type="OrthoDB" id="4392610at2759"/>
<dbReference type="EMBL" id="KZ613474">
    <property type="protein sequence ID" value="PMD23808.1"/>
    <property type="molecule type" value="Genomic_DNA"/>
</dbReference>
<dbReference type="AlphaFoldDB" id="A0A2J6QC52"/>
<proteinExistence type="predicted"/>